<evidence type="ECO:0000313" key="2">
    <source>
        <dbReference type="EMBL" id="PLW32464.1"/>
    </source>
</evidence>
<sequence length="652" mass="73129">MDSSAYSPTYLAINSLFSYPNCCYINFWCNRSAELTHYSSGGSTSNRPLNCFFQHIHSDLGHFGPTSHRNSCHQHFWLRKNIPLNSKVICSAIITLNKELSQLLIYPTSRTFLRCYRPIEYSPCTTGYLKSSRHLFSFSKLTLNLYHKDKLTLLLLSVLYPEMEVNDFICDYVLETTAKTQSDFPKGTLVKTRAKKKKAATLSVTAPTSQEATAASDNMDVDQRARSSATPMPMTPQPAVRPVDALGQAANALPSIPPANSLPTAPPPPEKDWDQGLTPEEKARYRQDLNWPTTNGPQQPGGNNPVPPIESLDEEAQIALIMLNTHYNSYVGANNCRQFAVTEMHLRQCISAQETLRSQVGDAMTITLSQGWSAKYQLAKLKEWMRVNLPRNQNPPSQSLTPTANHTESPHTRRTSKLRFVYPLHSRSSVPAAQPTGIPGKSSTRVLPSGHYNESSGRSSSSVPRTLRAEPPTAPISSEERRARMAREQQREIEQALLRPRPGENDGYRQVPPARFGLYGPTGPFETQSIKLPPEMRSSLPDPNTTGPSSMKEDHKLLREVISSHFFFLKKSIVTTLSTSLSNFENKMDSRISELFDLQNTHALENEKLIHKKLDQITKPDPDEQTSLFRSAANELANKFEQQSDLMIKELK</sequence>
<feature type="region of interest" description="Disordered" evidence="1">
    <location>
        <begin position="289"/>
        <end position="308"/>
    </location>
</feature>
<gene>
    <name evidence="2" type="ORF">PCASD_17961</name>
</gene>
<dbReference type="AlphaFoldDB" id="A0A2N5U3Z3"/>
<evidence type="ECO:0000313" key="3">
    <source>
        <dbReference type="Proteomes" id="UP000235392"/>
    </source>
</evidence>
<reference evidence="2 3" key="1">
    <citation type="submission" date="2017-11" db="EMBL/GenBank/DDBJ databases">
        <title>De novo assembly and phasing of dikaryotic genomes from two isolates of Puccinia coronata f. sp. avenae, the causal agent of oat crown rust.</title>
        <authorList>
            <person name="Miller M.E."/>
            <person name="Zhang Y."/>
            <person name="Omidvar V."/>
            <person name="Sperschneider J."/>
            <person name="Schwessinger B."/>
            <person name="Raley C."/>
            <person name="Palmer J.M."/>
            <person name="Garnica D."/>
            <person name="Upadhyaya N."/>
            <person name="Rathjen J."/>
            <person name="Taylor J.M."/>
            <person name="Park R.F."/>
            <person name="Dodds P.N."/>
            <person name="Hirsch C.D."/>
            <person name="Kianian S.F."/>
            <person name="Figueroa M."/>
        </authorList>
    </citation>
    <scope>NUCLEOTIDE SEQUENCE [LARGE SCALE GENOMIC DNA]</scope>
    <source>
        <strain evidence="2">12SD80</strain>
    </source>
</reference>
<feature type="compositionally biased region" description="Polar residues" evidence="1">
    <location>
        <begin position="202"/>
        <end position="216"/>
    </location>
</feature>
<accession>A0A2N5U3Z3</accession>
<protein>
    <submittedName>
        <fullName evidence="2">Uncharacterized protein</fullName>
    </submittedName>
</protein>
<name>A0A2N5U3Z3_9BASI</name>
<feature type="compositionally biased region" description="Polar residues" evidence="1">
    <location>
        <begin position="390"/>
        <end position="407"/>
    </location>
</feature>
<feature type="compositionally biased region" description="Low complexity" evidence="1">
    <location>
        <begin position="292"/>
        <end position="304"/>
    </location>
</feature>
<evidence type="ECO:0000256" key="1">
    <source>
        <dbReference type="SAM" id="MobiDB-lite"/>
    </source>
</evidence>
<comment type="caution">
    <text evidence="2">The sequence shown here is derived from an EMBL/GenBank/DDBJ whole genome shotgun (WGS) entry which is preliminary data.</text>
</comment>
<dbReference type="Proteomes" id="UP000235392">
    <property type="component" value="Unassembled WGS sequence"/>
</dbReference>
<feature type="region of interest" description="Disordered" evidence="1">
    <location>
        <begin position="199"/>
        <end position="276"/>
    </location>
</feature>
<feature type="compositionally biased region" description="Basic and acidic residues" evidence="1">
    <location>
        <begin position="478"/>
        <end position="494"/>
    </location>
</feature>
<feature type="region of interest" description="Disordered" evidence="1">
    <location>
        <begin position="389"/>
        <end position="551"/>
    </location>
</feature>
<dbReference type="EMBL" id="PGCI01000242">
    <property type="protein sequence ID" value="PLW32464.1"/>
    <property type="molecule type" value="Genomic_DNA"/>
</dbReference>
<organism evidence="2 3">
    <name type="scientific">Puccinia coronata f. sp. avenae</name>
    <dbReference type="NCBI Taxonomy" id="200324"/>
    <lineage>
        <taxon>Eukaryota</taxon>
        <taxon>Fungi</taxon>
        <taxon>Dikarya</taxon>
        <taxon>Basidiomycota</taxon>
        <taxon>Pucciniomycotina</taxon>
        <taxon>Pucciniomycetes</taxon>
        <taxon>Pucciniales</taxon>
        <taxon>Pucciniaceae</taxon>
        <taxon>Puccinia</taxon>
    </lineage>
</organism>
<proteinExistence type="predicted"/>